<gene>
    <name evidence="2" type="ORF">A9Q84_04385</name>
</gene>
<keyword evidence="1" id="KW-0732">Signal</keyword>
<reference evidence="3" key="1">
    <citation type="journal article" date="2017" name="Proc. Natl. Acad. Sci. U.S.A.">
        <title>Simulation of Deepwater Horizon oil plume reveals substrate specialization within a complex community of hydrocarbon-degraders.</title>
        <authorList>
            <person name="Hu P."/>
            <person name="Dubinsky E.A."/>
            <person name="Probst A.J."/>
            <person name="Wang J."/>
            <person name="Sieber C.M.K."/>
            <person name="Tom L.M."/>
            <person name="Gardinali P."/>
            <person name="Banfield J.F."/>
            <person name="Atlas R.M."/>
            <person name="Andersen G.L."/>
        </authorList>
    </citation>
    <scope>NUCLEOTIDE SEQUENCE [LARGE SCALE GENOMIC DNA]</scope>
</reference>
<name>A0A1Y5FAM2_9BACT</name>
<sequence>MKWILCLILTLLSTTIQAETYTISGKDPLCKKSNTGELALKVKKGNENIFQIGVRVNAACEIQEKSFFRLYWYVDIGSRSYCEGLTSFEKKYFQFEYNQIERTSSKSIRWKTGVAKSIIKKAKKNGYKISPWIDIVIEGAGKTCIPKSYITVNGQLMELDEMKLKLRFLKVKSASAYLQDQFLTKFF</sequence>
<dbReference type="AlphaFoldDB" id="A0A1Y5FAM2"/>
<protein>
    <recommendedName>
        <fullName evidence="4">Lipoprotein</fullName>
    </recommendedName>
</protein>
<evidence type="ECO:0000313" key="3">
    <source>
        <dbReference type="Proteomes" id="UP000196531"/>
    </source>
</evidence>
<dbReference type="EMBL" id="MAAO01000004">
    <property type="protein sequence ID" value="OUR98661.1"/>
    <property type="molecule type" value="Genomic_DNA"/>
</dbReference>
<evidence type="ECO:0000256" key="1">
    <source>
        <dbReference type="SAM" id="SignalP"/>
    </source>
</evidence>
<evidence type="ECO:0008006" key="4">
    <source>
        <dbReference type="Google" id="ProtNLM"/>
    </source>
</evidence>
<feature type="signal peptide" evidence="1">
    <location>
        <begin position="1"/>
        <end position="18"/>
    </location>
</feature>
<dbReference type="Proteomes" id="UP000196531">
    <property type="component" value="Unassembled WGS sequence"/>
</dbReference>
<accession>A0A1Y5FAM2</accession>
<comment type="caution">
    <text evidence="2">The sequence shown here is derived from an EMBL/GenBank/DDBJ whole genome shotgun (WGS) entry which is preliminary data.</text>
</comment>
<proteinExistence type="predicted"/>
<organism evidence="2 3">
    <name type="scientific">Halobacteriovorax marinus</name>
    <dbReference type="NCBI Taxonomy" id="97084"/>
    <lineage>
        <taxon>Bacteria</taxon>
        <taxon>Pseudomonadati</taxon>
        <taxon>Bdellovibrionota</taxon>
        <taxon>Bacteriovoracia</taxon>
        <taxon>Bacteriovoracales</taxon>
        <taxon>Halobacteriovoraceae</taxon>
        <taxon>Halobacteriovorax</taxon>
    </lineage>
</organism>
<feature type="chain" id="PRO_5012011789" description="Lipoprotein" evidence="1">
    <location>
        <begin position="19"/>
        <end position="187"/>
    </location>
</feature>
<evidence type="ECO:0000313" key="2">
    <source>
        <dbReference type="EMBL" id="OUR98661.1"/>
    </source>
</evidence>